<dbReference type="Proteomes" id="UP000647235">
    <property type="component" value="Unassembled WGS sequence"/>
</dbReference>
<sequence>MGSLILCHKKHARQPYVIARGHIRIYTLEELCYFICNNLYLIDYTLINRQLCEWIRTELQMYELADALQEELDNHCTEEDFILKILQQSTMYASSEIIKIQSILEKLQDQREVERFKLKADSLMKNGEYADAILVYRTIIDGKRDDSVGKPFYAKVYGCLGSAYGRLFLYEEAAQAYEESYKLQENEDVLKAYLYCNYHALPEEEYTKMLSGNSRYLGIDAELKEKRADIRADIEIGEEGKEIEYRKRRYRGIDKK</sequence>
<keyword evidence="3" id="KW-1185">Reference proteome</keyword>
<dbReference type="SMART" id="SM00028">
    <property type="entry name" value="TPR"/>
    <property type="match status" value="2"/>
</dbReference>
<evidence type="ECO:0000256" key="1">
    <source>
        <dbReference type="PROSITE-ProRule" id="PRU00339"/>
    </source>
</evidence>
<dbReference type="PROSITE" id="PS50005">
    <property type="entry name" value="TPR"/>
    <property type="match status" value="1"/>
</dbReference>
<evidence type="ECO:0000313" key="3">
    <source>
        <dbReference type="Proteomes" id="UP000647235"/>
    </source>
</evidence>
<dbReference type="Gene3D" id="1.25.40.10">
    <property type="entry name" value="Tetratricopeptide repeat domain"/>
    <property type="match status" value="1"/>
</dbReference>
<dbReference type="SUPFAM" id="SSF48452">
    <property type="entry name" value="TPR-like"/>
    <property type="match status" value="1"/>
</dbReference>
<accession>A0ABR7EUE6</accession>
<dbReference type="EMBL" id="JACOOY010000005">
    <property type="protein sequence ID" value="MBC5664617.1"/>
    <property type="molecule type" value="Genomic_DNA"/>
</dbReference>
<dbReference type="RefSeq" id="WP_117537333.1">
    <property type="nucleotide sequence ID" value="NZ_JACOOY010000005.1"/>
</dbReference>
<evidence type="ECO:0000313" key="2">
    <source>
        <dbReference type="EMBL" id="MBC5664617.1"/>
    </source>
</evidence>
<name>A0ABR7EUE6_9FIRM</name>
<evidence type="ECO:0008006" key="4">
    <source>
        <dbReference type="Google" id="ProtNLM"/>
    </source>
</evidence>
<comment type="caution">
    <text evidence="2">The sequence shown here is derived from an EMBL/GenBank/DDBJ whole genome shotgun (WGS) entry which is preliminary data.</text>
</comment>
<keyword evidence="1" id="KW-0802">TPR repeat</keyword>
<feature type="repeat" description="TPR" evidence="1">
    <location>
        <begin position="154"/>
        <end position="187"/>
    </location>
</feature>
<organism evidence="2 3">
    <name type="scientific">Dorea hominis</name>
    <dbReference type="NCBI Taxonomy" id="2763040"/>
    <lineage>
        <taxon>Bacteria</taxon>
        <taxon>Bacillati</taxon>
        <taxon>Bacillota</taxon>
        <taxon>Clostridia</taxon>
        <taxon>Lachnospirales</taxon>
        <taxon>Lachnospiraceae</taxon>
        <taxon>Dorea</taxon>
    </lineage>
</organism>
<proteinExistence type="predicted"/>
<dbReference type="InterPro" id="IPR011990">
    <property type="entry name" value="TPR-like_helical_dom_sf"/>
</dbReference>
<reference evidence="2 3" key="1">
    <citation type="submission" date="2020-08" db="EMBL/GenBank/DDBJ databases">
        <title>Genome public.</title>
        <authorList>
            <person name="Liu C."/>
            <person name="Sun Q."/>
        </authorList>
    </citation>
    <scope>NUCLEOTIDE SEQUENCE [LARGE SCALE GENOMIC DNA]</scope>
    <source>
        <strain evidence="2 3">NSJ-36</strain>
    </source>
</reference>
<protein>
    <recommendedName>
        <fullName evidence="4">Tetratricopeptide repeat protein</fullName>
    </recommendedName>
</protein>
<dbReference type="InterPro" id="IPR019734">
    <property type="entry name" value="TPR_rpt"/>
</dbReference>
<gene>
    <name evidence="2" type="ORF">H8S07_04900</name>
</gene>